<dbReference type="InterPro" id="IPR009061">
    <property type="entry name" value="DNA-bd_dom_put_sf"/>
</dbReference>
<organism evidence="14 15">
    <name type="scientific">Chelonobacter oris</name>
    <dbReference type="NCBI Taxonomy" id="505317"/>
    <lineage>
        <taxon>Bacteria</taxon>
        <taxon>Pseudomonadati</taxon>
        <taxon>Pseudomonadota</taxon>
        <taxon>Gammaproteobacteria</taxon>
        <taxon>Pasteurellales</taxon>
        <taxon>Pasteurellaceae</taxon>
        <taxon>Chelonobacter</taxon>
    </lineage>
</organism>
<gene>
    <name evidence="14" type="ORF">OA57_07565</name>
</gene>
<evidence type="ECO:0000256" key="10">
    <source>
        <dbReference type="ARBA" id="ARBA00023163"/>
    </source>
</evidence>
<evidence type="ECO:0000256" key="4">
    <source>
        <dbReference type="ARBA" id="ARBA00022490"/>
    </source>
</evidence>
<evidence type="ECO:0000256" key="12">
    <source>
        <dbReference type="ARBA" id="ARBA00032335"/>
    </source>
</evidence>
<evidence type="ECO:0000256" key="8">
    <source>
        <dbReference type="ARBA" id="ARBA00023125"/>
    </source>
</evidence>
<keyword evidence="6" id="KW-0186">Copper</keyword>
<dbReference type="GO" id="GO:0045893">
    <property type="term" value="P:positive regulation of DNA-templated transcription"/>
    <property type="evidence" value="ECO:0007669"/>
    <property type="project" value="InterPro"/>
</dbReference>
<evidence type="ECO:0000313" key="15">
    <source>
        <dbReference type="Proteomes" id="UP000030380"/>
    </source>
</evidence>
<evidence type="ECO:0000256" key="6">
    <source>
        <dbReference type="ARBA" id="ARBA00023008"/>
    </source>
</evidence>
<comment type="caution">
    <text evidence="14">The sequence shown here is derived from an EMBL/GenBank/DDBJ whole genome shotgun (WGS) entry which is preliminary data.</text>
</comment>
<dbReference type="EMBL" id="JSUM01000012">
    <property type="protein sequence ID" value="KGQ70180.1"/>
    <property type="molecule type" value="Genomic_DNA"/>
</dbReference>
<dbReference type="GO" id="GO:0005507">
    <property type="term" value="F:copper ion binding"/>
    <property type="evidence" value="ECO:0007669"/>
    <property type="project" value="InterPro"/>
</dbReference>
<keyword evidence="7" id="KW-0805">Transcription regulation</keyword>
<feature type="domain" description="HTH merR-type" evidence="13">
    <location>
        <begin position="1"/>
        <end position="69"/>
    </location>
</feature>
<accession>A0A0A3AT15</accession>
<evidence type="ECO:0000313" key="14">
    <source>
        <dbReference type="EMBL" id="KGQ70180.1"/>
    </source>
</evidence>
<dbReference type="Proteomes" id="UP000030380">
    <property type="component" value="Unassembled WGS sequence"/>
</dbReference>
<evidence type="ECO:0000256" key="3">
    <source>
        <dbReference type="ARBA" id="ARBA00017250"/>
    </source>
</evidence>
<dbReference type="RefSeq" id="WP_034615822.1">
    <property type="nucleotide sequence ID" value="NZ_JSUM01000012.1"/>
</dbReference>
<dbReference type="InterPro" id="IPR000551">
    <property type="entry name" value="MerR-type_HTH_dom"/>
</dbReference>
<evidence type="ECO:0000256" key="9">
    <source>
        <dbReference type="ARBA" id="ARBA00023159"/>
    </source>
</evidence>
<dbReference type="PANTHER" id="PTHR30204:SF16">
    <property type="entry name" value="HTH-TYPE TRANSCRIPTIONAL REGULATOR CUER"/>
    <property type="match status" value="1"/>
</dbReference>
<evidence type="ECO:0000259" key="13">
    <source>
        <dbReference type="PROSITE" id="PS50937"/>
    </source>
</evidence>
<dbReference type="Pfam" id="PF13411">
    <property type="entry name" value="MerR_1"/>
    <property type="match status" value="1"/>
</dbReference>
<dbReference type="SMART" id="SM00422">
    <property type="entry name" value="HTH_MERR"/>
    <property type="match status" value="1"/>
</dbReference>
<comment type="subcellular location">
    <subcellularLocation>
        <location evidence="1">Cytoplasm</location>
    </subcellularLocation>
</comment>
<comment type="subunit">
    <text evidence="2">Homodimer.</text>
</comment>
<dbReference type="PROSITE" id="PS50937">
    <property type="entry name" value="HTH_MERR_2"/>
    <property type="match status" value="1"/>
</dbReference>
<dbReference type="GO" id="GO:0005737">
    <property type="term" value="C:cytoplasm"/>
    <property type="evidence" value="ECO:0007669"/>
    <property type="project" value="UniProtKB-SubCell"/>
</dbReference>
<dbReference type="CDD" id="cd01108">
    <property type="entry name" value="HTH_CueR"/>
    <property type="match status" value="1"/>
</dbReference>
<keyword evidence="10" id="KW-0804">Transcription</keyword>
<dbReference type="GO" id="GO:0003700">
    <property type="term" value="F:DNA-binding transcription factor activity"/>
    <property type="evidence" value="ECO:0007669"/>
    <property type="project" value="InterPro"/>
</dbReference>
<protein>
    <recommendedName>
        <fullName evidence="3">HTH-type transcriptional regulator CueR</fullName>
    </recommendedName>
    <alternativeName>
        <fullName evidence="12">Copper efflux regulator</fullName>
    </alternativeName>
    <alternativeName>
        <fullName evidence="11">Copper export regulator</fullName>
    </alternativeName>
</protein>
<proteinExistence type="predicted"/>
<reference evidence="14 15" key="1">
    <citation type="submission" date="2014-11" db="EMBL/GenBank/DDBJ databases">
        <title>Draft genome sequence of Chelonobacter oris 1662T, associated with respiratory disease in Hermann's Tortoises.</title>
        <authorList>
            <person name="Kudirkiene E."/>
            <person name="Hansen M.J."/>
            <person name="Bojesen A.M."/>
        </authorList>
    </citation>
    <scope>NUCLEOTIDE SEQUENCE [LARGE SCALE GENOMIC DNA]</scope>
    <source>
        <strain evidence="14 15">1662</strain>
    </source>
</reference>
<keyword evidence="5" id="KW-0479">Metal-binding</keyword>
<dbReference type="InterPro" id="IPR047057">
    <property type="entry name" value="MerR_fam"/>
</dbReference>
<evidence type="ECO:0000256" key="2">
    <source>
        <dbReference type="ARBA" id="ARBA00011738"/>
    </source>
</evidence>
<evidence type="ECO:0000256" key="7">
    <source>
        <dbReference type="ARBA" id="ARBA00023015"/>
    </source>
</evidence>
<dbReference type="PANTHER" id="PTHR30204">
    <property type="entry name" value="REDOX-CYCLING DRUG-SENSING TRANSCRIPTIONAL ACTIVATOR SOXR"/>
    <property type="match status" value="1"/>
</dbReference>
<evidence type="ECO:0000256" key="5">
    <source>
        <dbReference type="ARBA" id="ARBA00022723"/>
    </source>
</evidence>
<name>A0A0A3AT15_9PAST</name>
<dbReference type="NCBIfam" id="TIGR02044">
    <property type="entry name" value="CueR"/>
    <property type="match status" value="1"/>
</dbReference>
<dbReference type="AlphaFoldDB" id="A0A0A3AT15"/>
<dbReference type="STRING" id="505317.OA57_07565"/>
<dbReference type="SUPFAM" id="SSF46955">
    <property type="entry name" value="Putative DNA-binding domain"/>
    <property type="match status" value="1"/>
</dbReference>
<keyword evidence="15" id="KW-1185">Reference proteome</keyword>
<sequence length="134" mass="15349">MNIKQVAQLTGLTDKTIRFYESKGMISPPSRASNGYRQYSQRQIDELQFLHRSRNVGFSLPESKELLDLYLNPSRHSSEIKQRTLEKIAHIDRQILKLRQMKQQLERLAAQCPGDEQSDCPIIDSLSGKSCCAP</sequence>
<dbReference type="PRINTS" id="PR00040">
    <property type="entry name" value="HTHMERR"/>
</dbReference>
<dbReference type="OrthoDB" id="9808480at2"/>
<evidence type="ECO:0000256" key="11">
    <source>
        <dbReference type="ARBA" id="ARBA00031472"/>
    </source>
</evidence>
<dbReference type="GO" id="GO:0003677">
    <property type="term" value="F:DNA binding"/>
    <property type="evidence" value="ECO:0007669"/>
    <property type="project" value="UniProtKB-KW"/>
</dbReference>
<keyword evidence="4" id="KW-0963">Cytoplasm</keyword>
<dbReference type="Gene3D" id="1.10.1660.10">
    <property type="match status" value="1"/>
</dbReference>
<dbReference type="InterPro" id="IPR011789">
    <property type="entry name" value="CueR"/>
</dbReference>
<evidence type="ECO:0000256" key="1">
    <source>
        <dbReference type="ARBA" id="ARBA00004496"/>
    </source>
</evidence>
<keyword evidence="9" id="KW-0010">Activator</keyword>
<keyword evidence="8" id="KW-0238">DNA-binding</keyword>